<dbReference type="InterPro" id="IPR013762">
    <property type="entry name" value="Integrase-like_cat_sf"/>
</dbReference>
<sequence>MGTISERRRKDGSKSYTAQIRIKRDGKLVHTEAQTFERKPAASAWLKKRETELSEPGALDRLKTVDKTLGDAIDQYLLESRKDIGRTKAQCLDLIKRHPLASKPGSSIVSADLAAFASELRNGWAPEGEEAKERKSQTVANYMSHMGAIFAIAKPMWGIPLSEQEFKDAVKVTKRLGIISKSDERSRRPTMDELDALLTHFSDRNISTPQAMPMDKVILFALFSTRRQEEITRIKWKLYEPSNKRIMVEDMKHPGQKKGNNRWCDLTPEAMAIIESMPRKKPEIFPYSTDAISANFTRACKVLGIDDLHFHDLRHEGISRLFEMGWDIPHVATVSAHRSWNNLKRYTHIRQVGDKYAGWKWMKPFIGGGAA</sequence>
<dbReference type="PANTHER" id="PTHR30349">
    <property type="entry name" value="PHAGE INTEGRASE-RELATED"/>
    <property type="match status" value="1"/>
</dbReference>
<dbReference type="InterPro" id="IPR011010">
    <property type="entry name" value="DNA_brk_join_enz"/>
</dbReference>
<evidence type="ECO:0000313" key="7">
    <source>
        <dbReference type="Proteomes" id="UP000770629"/>
    </source>
</evidence>
<dbReference type="InterPro" id="IPR002104">
    <property type="entry name" value="Integrase_catalytic"/>
</dbReference>
<comment type="caution">
    <text evidence="6">The sequence shown here is derived from an EMBL/GenBank/DDBJ whole genome shotgun (WGS) entry which is preliminary data.</text>
</comment>
<dbReference type="SUPFAM" id="SSF56349">
    <property type="entry name" value="DNA breaking-rejoining enzymes"/>
    <property type="match status" value="1"/>
</dbReference>
<dbReference type="PANTHER" id="PTHR30349:SF41">
    <property type="entry name" value="INTEGRASE_RECOMBINASE PROTEIN MJ0367-RELATED"/>
    <property type="match status" value="1"/>
</dbReference>
<feature type="domain" description="Tyr recombinase" evidence="5">
    <location>
        <begin position="184"/>
        <end position="360"/>
    </location>
</feature>
<dbReference type="PROSITE" id="PS51898">
    <property type="entry name" value="TYR_RECOMBINASE"/>
    <property type="match status" value="1"/>
</dbReference>
<evidence type="ECO:0000256" key="4">
    <source>
        <dbReference type="ARBA" id="ARBA00023172"/>
    </source>
</evidence>
<keyword evidence="3" id="KW-0238">DNA-binding</keyword>
<dbReference type="Gene3D" id="1.10.443.10">
    <property type="entry name" value="Intergrase catalytic core"/>
    <property type="match status" value="1"/>
</dbReference>
<evidence type="ECO:0000256" key="2">
    <source>
        <dbReference type="ARBA" id="ARBA00022908"/>
    </source>
</evidence>
<proteinExistence type="inferred from homology"/>
<dbReference type="InterPro" id="IPR050090">
    <property type="entry name" value="Tyrosine_recombinase_XerCD"/>
</dbReference>
<evidence type="ECO:0000256" key="3">
    <source>
        <dbReference type="ARBA" id="ARBA00023125"/>
    </source>
</evidence>
<keyword evidence="2" id="KW-0229">DNA integration</keyword>
<accession>A0ABS7IHB4</accession>
<dbReference type="EMBL" id="JABDYF010000003">
    <property type="protein sequence ID" value="MBX5089400.1"/>
    <property type="molecule type" value="Genomic_DNA"/>
</dbReference>
<dbReference type="CDD" id="cd00796">
    <property type="entry name" value="INT_Rci_Hp1_C"/>
    <property type="match status" value="1"/>
</dbReference>
<dbReference type="Pfam" id="PF00589">
    <property type="entry name" value="Phage_integrase"/>
    <property type="match status" value="1"/>
</dbReference>
<reference evidence="6 7" key="1">
    <citation type="submission" date="2020-04" db="EMBL/GenBank/DDBJ databases">
        <title>Global-level population genomics: horizontal gene transfer, symbiosis and evolution in Rhizobia.</title>
        <authorList>
            <person name="Gai Y."/>
        </authorList>
    </citation>
    <scope>NUCLEOTIDE SEQUENCE [LARGE SCALE GENOMIC DNA]</scope>
    <source>
        <strain evidence="6 7">BLR33</strain>
    </source>
</reference>
<evidence type="ECO:0000259" key="5">
    <source>
        <dbReference type="PROSITE" id="PS51898"/>
    </source>
</evidence>
<protein>
    <submittedName>
        <fullName evidence="6">Site-specific integrase</fullName>
    </submittedName>
</protein>
<dbReference type="RefSeq" id="WP_221119281.1">
    <property type="nucleotide sequence ID" value="NZ_JABDYF010000003.1"/>
</dbReference>
<keyword evidence="7" id="KW-1185">Reference proteome</keyword>
<keyword evidence="4" id="KW-0233">DNA recombination</keyword>
<comment type="similarity">
    <text evidence="1">Belongs to the 'phage' integrase family.</text>
</comment>
<organism evidence="6 7">
    <name type="scientific">Rhizobium lentis</name>
    <dbReference type="NCBI Taxonomy" id="1138194"/>
    <lineage>
        <taxon>Bacteria</taxon>
        <taxon>Pseudomonadati</taxon>
        <taxon>Pseudomonadota</taxon>
        <taxon>Alphaproteobacteria</taxon>
        <taxon>Hyphomicrobiales</taxon>
        <taxon>Rhizobiaceae</taxon>
        <taxon>Rhizobium/Agrobacterium group</taxon>
        <taxon>Rhizobium</taxon>
    </lineage>
</organism>
<evidence type="ECO:0000313" key="6">
    <source>
        <dbReference type="EMBL" id="MBX5089400.1"/>
    </source>
</evidence>
<name>A0ABS7IHB4_9HYPH</name>
<dbReference type="Proteomes" id="UP000770629">
    <property type="component" value="Unassembled WGS sequence"/>
</dbReference>
<evidence type="ECO:0000256" key="1">
    <source>
        <dbReference type="ARBA" id="ARBA00008857"/>
    </source>
</evidence>
<gene>
    <name evidence="6" type="ORF">HJB60_09470</name>
</gene>